<accession>A0AAV5VET6</accession>
<protein>
    <recommendedName>
        <fullName evidence="3">C2H2-type domain-containing protein</fullName>
    </recommendedName>
</protein>
<feature type="compositionally biased region" description="Basic and acidic residues" evidence="2">
    <location>
        <begin position="162"/>
        <end position="174"/>
    </location>
</feature>
<dbReference type="Pfam" id="PF13894">
    <property type="entry name" value="zf-C2H2_4"/>
    <property type="match status" value="1"/>
</dbReference>
<dbReference type="Proteomes" id="UP001432322">
    <property type="component" value="Unassembled WGS sequence"/>
</dbReference>
<feature type="non-terminal residue" evidence="4">
    <location>
        <position position="196"/>
    </location>
</feature>
<name>A0AAV5VET6_9BILA</name>
<keyword evidence="1" id="KW-0863">Zinc-finger</keyword>
<evidence type="ECO:0000259" key="3">
    <source>
        <dbReference type="PROSITE" id="PS50157"/>
    </source>
</evidence>
<keyword evidence="1" id="KW-0479">Metal-binding</keyword>
<dbReference type="PROSITE" id="PS00028">
    <property type="entry name" value="ZINC_FINGER_C2H2_1"/>
    <property type="match status" value="1"/>
</dbReference>
<dbReference type="AlphaFoldDB" id="A0AAV5VET6"/>
<gene>
    <name evidence="4" type="ORF">PFISCL1PPCAC_9529</name>
</gene>
<dbReference type="GO" id="GO:0008270">
    <property type="term" value="F:zinc ion binding"/>
    <property type="evidence" value="ECO:0007669"/>
    <property type="project" value="UniProtKB-KW"/>
</dbReference>
<organism evidence="4 5">
    <name type="scientific">Pristionchus fissidentatus</name>
    <dbReference type="NCBI Taxonomy" id="1538716"/>
    <lineage>
        <taxon>Eukaryota</taxon>
        <taxon>Metazoa</taxon>
        <taxon>Ecdysozoa</taxon>
        <taxon>Nematoda</taxon>
        <taxon>Chromadorea</taxon>
        <taxon>Rhabditida</taxon>
        <taxon>Rhabditina</taxon>
        <taxon>Diplogasteromorpha</taxon>
        <taxon>Diplogasteroidea</taxon>
        <taxon>Neodiplogasteridae</taxon>
        <taxon>Pristionchus</taxon>
    </lineage>
</organism>
<dbReference type="InterPro" id="IPR013087">
    <property type="entry name" value="Znf_C2H2_type"/>
</dbReference>
<dbReference type="InterPro" id="IPR036236">
    <property type="entry name" value="Znf_C2H2_sf"/>
</dbReference>
<dbReference type="Gene3D" id="3.30.160.60">
    <property type="entry name" value="Classic Zinc Finger"/>
    <property type="match status" value="1"/>
</dbReference>
<dbReference type="SMART" id="SM00355">
    <property type="entry name" value="ZnF_C2H2"/>
    <property type="match status" value="2"/>
</dbReference>
<keyword evidence="1" id="KW-0862">Zinc</keyword>
<evidence type="ECO:0000313" key="4">
    <source>
        <dbReference type="EMBL" id="GMT18232.1"/>
    </source>
</evidence>
<evidence type="ECO:0000256" key="2">
    <source>
        <dbReference type="SAM" id="MobiDB-lite"/>
    </source>
</evidence>
<feature type="region of interest" description="Disordered" evidence="2">
    <location>
        <begin position="1"/>
        <end position="29"/>
    </location>
</feature>
<feature type="domain" description="C2H2-type" evidence="3">
    <location>
        <begin position="88"/>
        <end position="115"/>
    </location>
</feature>
<feature type="non-terminal residue" evidence="4">
    <location>
        <position position="1"/>
    </location>
</feature>
<evidence type="ECO:0000256" key="1">
    <source>
        <dbReference type="PROSITE-ProRule" id="PRU00042"/>
    </source>
</evidence>
<reference evidence="4" key="1">
    <citation type="submission" date="2023-10" db="EMBL/GenBank/DDBJ databases">
        <title>Genome assembly of Pristionchus species.</title>
        <authorList>
            <person name="Yoshida K."/>
            <person name="Sommer R.J."/>
        </authorList>
    </citation>
    <scope>NUCLEOTIDE SEQUENCE</scope>
    <source>
        <strain evidence="4">RS5133</strain>
    </source>
</reference>
<dbReference type="SUPFAM" id="SSF57667">
    <property type="entry name" value="beta-beta-alpha zinc fingers"/>
    <property type="match status" value="1"/>
</dbReference>
<dbReference type="EMBL" id="BTSY01000003">
    <property type="protein sequence ID" value="GMT18232.1"/>
    <property type="molecule type" value="Genomic_DNA"/>
</dbReference>
<sequence length="196" mass="21430">PKVVAATDPAAASDAFPADASEAVGSREAASSEEVAADLEPLRKLIPGAVKKQILVQAPCPRCYKMIDTLNEARAHIDEGMCEQIGDYACDICGKRLASKWTLKKHLERHAERMRCFVCTTRFDSVGELRDHNLISGHMFRAGEGVGGAPDIAEMRKVRRKEQKEAMKRKETESNLKTVNLEKNADGTVGPPAAKK</sequence>
<comment type="caution">
    <text evidence="4">The sequence shown here is derived from an EMBL/GenBank/DDBJ whole genome shotgun (WGS) entry which is preliminary data.</text>
</comment>
<keyword evidence="5" id="KW-1185">Reference proteome</keyword>
<proteinExistence type="predicted"/>
<evidence type="ECO:0000313" key="5">
    <source>
        <dbReference type="Proteomes" id="UP001432322"/>
    </source>
</evidence>
<feature type="region of interest" description="Disordered" evidence="2">
    <location>
        <begin position="160"/>
        <end position="196"/>
    </location>
</feature>
<dbReference type="PROSITE" id="PS50157">
    <property type="entry name" value="ZINC_FINGER_C2H2_2"/>
    <property type="match status" value="1"/>
</dbReference>